<dbReference type="Gene3D" id="3.30.559.70">
    <property type="entry name" value="Choline/Carnitine o-acyltransferase, domain 2"/>
    <property type="match status" value="1"/>
</dbReference>
<feature type="non-terminal residue" evidence="2">
    <location>
        <position position="1"/>
    </location>
</feature>
<evidence type="ECO:0000259" key="1">
    <source>
        <dbReference type="Pfam" id="PF00755"/>
    </source>
</evidence>
<dbReference type="Proteomes" id="UP000676336">
    <property type="component" value="Unassembled WGS sequence"/>
</dbReference>
<gene>
    <name evidence="2" type="ORF">SMN809_LOCUS53630</name>
</gene>
<organism evidence="2 3">
    <name type="scientific">Rotaria magnacalcarata</name>
    <dbReference type="NCBI Taxonomy" id="392030"/>
    <lineage>
        <taxon>Eukaryota</taxon>
        <taxon>Metazoa</taxon>
        <taxon>Spiralia</taxon>
        <taxon>Gnathifera</taxon>
        <taxon>Rotifera</taxon>
        <taxon>Eurotatoria</taxon>
        <taxon>Bdelloidea</taxon>
        <taxon>Philodinida</taxon>
        <taxon>Philodinidae</taxon>
        <taxon>Rotaria</taxon>
    </lineage>
</organism>
<dbReference type="EMBL" id="CAJOBI010185044">
    <property type="protein sequence ID" value="CAF4940661.1"/>
    <property type="molecule type" value="Genomic_DNA"/>
</dbReference>
<feature type="domain" description="Choline/carnitine acyltransferase" evidence="1">
    <location>
        <begin position="2"/>
        <end position="61"/>
    </location>
</feature>
<sequence>MFDLYESNKLLTPPEILKRLEDIVQQSDQSPGLGLGALTVLPRDEWTKVRDHLYEMNEQNK</sequence>
<reference evidence="2" key="1">
    <citation type="submission" date="2021-02" db="EMBL/GenBank/DDBJ databases">
        <authorList>
            <person name="Nowell W R."/>
        </authorList>
    </citation>
    <scope>NUCLEOTIDE SEQUENCE</scope>
</reference>
<dbReference type="InterPro" id="IPR039551">
    <property type="entry name" value="Cho/carn_acyl_trans"/>
</dbReference>
<evidence type="ECO:0000313" key="2">
    <source>
        <dbReference type="EMBL" id="CAF4940661.1"/>
    </source>
</evidence>
<dbReference type="Pfam" id="PF00755">
    <property type="entry name" value="Carn_acyltransf"/>
    <property type="match status" value="1"/>
</dbReference>
<evidence type="ECO:0000313" key="3">
    <source>
        <dbReference type="Proteomes" id="UP000676336"/>
    </source>
</evidence>
<name>A0A8S3CNX8_9BILA</name>
<dbReference type="AlphaFoldDB" id="A0A8S3CNX8"/>
<dbReference type="InterPro" id="IPR042231">
    <property type="entry name" value="Cho/carn_acyl_trans_2"/>
</dbReference>
<proteinExistence type="predicted"/>
<protein>
    <recommendedName>
        <fullName evidence="1">Choline/carnitine acyltransferase domain-containing protein</fullName>
    </recommendedName>
</protein>
<comment type="caution">
    <text evidence="2">The sequence shown here is derived from an EMBL/GenBank/DDBJ whole genome shotgun (WGS) entry which is preliminary data.</text>
</comment>
<accession>A0A8S3CNX8</accession>
<dbReference type="SUPFAM" id="SSF52777">
    <property type="entry name" value="CoA-dependent acyltransferases"/>
    <property type="match status" value="1"/>
</dbReference>